<dbReference type="GO" id="GO:0030638">
    <property type="term" value="P:polyketide metabolic process"/>
    <property type="evidence" value="ECO:0007669"/>
    <property type="project" value="InterPro"/>
</dbReference>
<dbReference type="SUPFAM" id="SSF54427">
    <property type="entry name" value="NTF2-like"/>
    <property type="match status" value="2"/>
</dbReference>
<sequence length="322" mass="36134">MHYNFGIKWLKAFRESSEAVCKLYGPGNDFVFEDVMLDQHNIDNQDDLHRLFAPYANKDRSNGVGIHNFRIRSYIGDRNFGLLRWEWQPEDAGVFLGLDVAGKPFGTQGHTFHIYRDGMIKRESSWWDAAAILRAVGPVSPTKIPTGAYQLTGSTRSGDVKLSGARAGTLAFAQDWCNALARDTDVLRGLYAEYFTQEWAMVDDHEKDTITDTQMMKGWLGGIAGGKNGTYTFKATEYLGDERCGLILWDVTIEGASTYRGLPTKGKTLQTIGSTFQQYDSDGKIVLETTRFEDNRVFVALGLPIVRPHYWRADFDPASLAA</sequence>
<dbReference type="InterPro" id="IPR009959">
    <property type="entry name" value="Cyclase_SnoaL-like"/>
</dbReference>
<dbReference type="Proteomes" id="UP000472676">
    <property type="component" value="Unassembled WGS sequence"/>
</dbReference>
<comment type="caution">
    <text evidence="1">The sequence shown here is derived from an EMBL/GenBank/DDBJ whole genome shotgun (WGS) entry which is preliminary data.</text>
</comment>
<protein>
    <recommendedName>
        <fullName evidence="3">SnoaL-like domain-containing protein</fullName>
    </recommendedName>
</protein>
<gene>
    <name evidence="1" type="ORF">G7Y85_18575</name>
</gene>
<proteinExistence type="predicted"/>
<evidence type="ECO:0000313" key="2">
    <source>
        <dbReference type="Proteomes" id="UP000472676"/>
    </source>
</evidence>
<dbReference type="AlphaFoldDB" id="A0A6M2BWL5"/>
<dbReference type="RefSeq" id="WP_166261016.1">
    <property type="nucleotide sequence ID" value="NZ_JAAMOW010000010.1"/>
</dbReference>
<dbReference type="InterPro" id="IPR032710">
    <property type="entry name" value="NTF2-like_dom_sf"/>
</dbReference>
<evidence type="ECO:0000313" key="1">
    <source>
        <dbReference type="EMBL" id="NGY06784.1"/>
    </source>
</evidence>
<dbReference type="EMBL" id="JAAMOW010000010">
    <property type="protein sequence ID" value="NGY06784.1"/>
    <property type="molecule type" value="Genomic_DNA"/>
</dbReference>
<dbReference type="Gene3D" id="3.10.450.50">
    <property type="match status" value="1"/>
</dbReference>
<keyword evidence="2" id="KW-1185">Reference proteome</keyword>
<organism evidence="1 2">
    <name type="scientific">Solimonas terrae</name>
    <dbReference type="NCBI Taxonomy" id="1396819"/>
    <lineage>
        <taxon>Bacteria</taxon>
        <taxon>Pseudomonadati</taxon>
        <taxon>Pseudomonadota</taxon>
        <taxon>Gammaproteobacteria</taxon>
        <taxon>Nevskiales</taxon>
        <taxon>Nevskiaceae</taxon>
        <taxon>Solimonas</taxon>
    </lineage>
</organism>
<reference evidence="1 2" key="1">
    <citation type="journal article" date="2014" name="Int. J. Syst. Evol. Microbiol.">
        <title>Solimonas terrae sp. nov., isolated from soil.</title>
        <authorList>
            <person name="Kim S.J."/>
            <person name="Moon J.Y."/>
            <person name="Weon H.Y."/>
            <person name="Ahn J.H."/>
            <person name="Chen W.M."/>
            <person name="Kwon S.W."/>
        </authorList>
    </citation>
    <scope>NUCLEOTIDE SEQUENCE [LARGE SCALE GENOMIC DNA]</scope>
    <source>
        <strain evidence="1 2">KIS83-12</strain>
    </source>
</reference>
<accession>A0A6M2BWL5</accession>
<dbReference type="Pfam" id="PF07366">
    <property type="entry name" value="SnoaL"/>
    <property type="match status" value="1"/>
</dbReference>
<evidence type="ECO:0008006" key="3">
    <source>
        <dbReference type="Google" id="ProtNLM"/>
    </source>
</evidence>
<name>A0A6M2BWL5_9GAMM</name>